<feature type="region of interest" description="Disordered" evidence="5">
    <location>
        <begin position="555"/>
        <end position="577"/>
    </location>
</feature>
<dbReference type="Proteomes" id="UP000256970">
    <property type="component" value="Unassembled WGS sequence"/>
</dbReference>
<accession>A0A383W1K4</accession>
<dbReference type="SMART" id="SM00245">
    <property type="entry name" value="TSPc"/>
    <property type="match status" value="1"/>
</dbReference>
<evidence type="ECO:0000259" key="6">
    <source>
        <dbReference type="PROSITE" id="PS50106"/>
    </source>
</evidence>
<evidence type="ECO:0000256" key="3">
    <source>
        <dbReference type="ARBA" id="ARBA00022801"/>
    </source>
</evidence>
<keyword evidence="2" id="KW-0645">Protease</keyword>
<evidence type="ECO:0000256" key="4">
    <source>
        <dbReference type="ARBA" id="ARBA00022825"/>
    </source>
</evidence>
<dbReference type="SUPFAM" id="SSF50156">
    <property type="entry name" value="PDZ domain-like"/>
    <property type="match status" value="1"/>
</dbReference>
<dbReference type="InterPro" id="IPR004447">
    <property type="entry name" value="Peptidase_S41A"/>
</dbReference>
<dbReference type="AlphaFoldDB" id="A0A383W1K4"/>
<dbReference type="Pfam" id="PF17820">
    <property type="entry name" value="PDZ_6"/>
    <property type="match status" value="1"/>
</dbReference>
<evidence type="ECO:0000256" key="2">
    <source>
        <dbReference type="ARBA" id="ARBA00022670"/>
    </source>
</evidence>
<evidence type="ECO:0000256" key="1">
    <source>
        <dbReference type="ARBA" id="ARBA00009179"/>
    </source>
</evidence>
<dbReference type="InterPro" id="IPR041489">
    <property type="entry name" value="PDZ_6"/>
</dbReference>
<keyword evidence="3" id="KW-0378">Hydrolase</keyword>
<dbReference type="Gene3D" id="3.90.226.10">
    <property type="entry name" value="2-enoyl-CoA Hydratase, Chain A, domain 1"/>
    <property type="match status" value="1"/>
</dbReference>
<dbReference type="GO" id="GO:0008236">
    <property type="term" value="F:serine-type peptidase activity"/>
    <property type="evidence" value="ECO:0007669"/>
    <property type="project" value="UniProtKB-KW"/>
</dbReference>
<dbReference type="PROSITE" id="PS50106">
    <property type="entry name" value="PDZ"/>
    <property type="match status" value="1"/>
</dbReference>
<evidence type="ECO:0000313" key="7">
    <source>
        <dbReference type="EMBL" id="SZX71565.1"/>
    </source>
</evidence>
<dbReference type="SMART" id="SM00228">
    <property type="entry name" value="PDZ"/>
    <property type="match status" value="1"/>
</dbReference>
<dbReference type="PANTHER" id="PTHR32060">
    <property type="entry name" value="TAIL-SPECIFIC PROTEASE"/>
    <property type="match status" value="1"/>
</dbReference>
<dbReference type="CDD" id="cd06782">
    <property type="entry name" value="cpPDZ_CPP-like"/>
    <property type="match status" value="1"/>
</dbReference>
<evidence type="ECO:0000313" key="8">
    <source>
        <dbReference type="Proteomes" id="UP000256970"/>
    </source>
</evidence>
<keyword evidence="4" id="KW-0720">Serine protease</keyword>
<dbReference type="InterPro" id="IPR005151">
    <property type="entry name" value="Tail-specific_protease"/>
</dbReference>
<name>A0A383W1K4_TETOB</name>
<evidence type="ECO:0000256" key="5">
    <source>
        <dbReference type="SAM" id="MobiDB-lite"/>
    </source>
</evidence>
<organism evidence="7 8">
    <name type="scientific">Tetradesmus obliquus</name>
    <name type="common">Green alga</name>
    <name type="synonym">Acutodesmus obliquus</name>
    <dbReference type="NCBI Taxonomy" id="3088"/>
    <lineage>
        <taxon>Eukaryota</taxon>
        <taxon>Viridiplantae</taxon>
        <taxon>Chlorophyta</taxon>
        <taxon>core chlorophytes</taxon>
        <taxon>Chlorophyceae</taxon>
        <taxon>CS clade</taxon>
        <taxon>Sphaeropleales</taxon>
        <taxon>Scenedesmaceae</taxon>
        <taxon>Tetradesmus</taxon>
    </lineage>
</organism>
<comment type="similarity">
    <text evidence="1">Belongs to the peptidase S41A family.</text>
</comment>
<dbReference type="Gene3D" id="2.30.42.10">
    <property type="match status" value="1"/>
</dbReference>
<dbReference type="SUPFAM" id="SSF52096">
    <property type="entry name" value="ClpP/crotonase"/>
    <property type="match status" value="1"/>
</dbReference>
<feature type="domain" description="PDZ" evidence="6">
    <location>
        <begin position="177"/>
        <end position="251"/>
    </location>
</feature>
<dbReference type="GO" id="GO:0004175">
    <property type="term" value="F:endopeptidase activity"/>
    <property type="evidence" value="ECO:0007669"/>
    <property type="project" value="TreeGrafter"/>
</dbReference>
<proteinExistence type="inferred from homology"/>
<dbReference type="Pfam" id="PF03572">
    <property type="entry name" value="Peptidase_S41"/>
    <property type="match status" value="1"/>
</dbReference>
<dbReference type="PANTHER" id="PTHR32060:SF22">
    <property type="entry name" value="CARBOXYL-TERMINAL-PROCESSING PEPTIDASE 3, CHLOROPLASTIC"/>
    <property type="match status" value="1"/>
</dbReference>
<dbReference type="CDD" id="cd07560">
    <property type="entry name" value="Peptidase_S41_CPP"/>
    <property type="match status" value="1"/>
</dbReference>
<protein>
    <recommendedName>
        <fullName evidence="6">PDZ domain-containing protein</fullName>
    </recommendedName>
</protein>
<dbReference type="Gene3D" id="3.30.750.44">
    <property type="match status" value="1"/>
</dbReference>
<dbReference type="InterPro" id="IPR001478">
    <property type="entry name" value="PDZ"/>
</dbReference>
<keyword evidence="8" id="KW-1185">Reference proteome</keyword>
<gene>
    <name evidence="7" type="ORF">BQ4739_LOCUS11699</name>
</gene>
<dbReference type="STRING" id="3088.A0A383W1K4"/>
<dbReference type="GO" id="GO:0006508">
    <property type="term" value="P:proteolysis"/>
    <property type="evidence" value="ECO:0007669"/>
    <property type="project" value="UniProtKB-KW"/>
</dbReference>
<feature type="compositionally biased region" description="Low complexity" evidence="5">
    <location>
        <begin position="355"/>
        <end position="369"/>
    </location>
</feature>
<dbReference type="EMBL" id="FNXT01001061">
    <property type="protein sequence ID" value="SZX71565.1"/>
    <property type="molecule type" value="Genomic_DNA"/>
</dbReference>
<reference evidence="7 8" key="1">
    <citation type="submission" date="2016-10" db="EMBL/GenBank/DDBJ databases">
        <authorList>
            <person name="Cai Z."/>
        </authorList>
    </citation>
    <scope>NUCLEOTIDE SEQUENCE [LARGE SCALE GENOMIC DNA]</scope>
</reference>
<dbReference type="InterPro" id="IPR029045">
    <property type="entry name" value="ClpP/crotonase-like_dom_sf"/>
</dbReference>
<feature type="region of interest" description="Disordered" evidence="5">
    <location>
        <begin position="355"/>
        <end position="383"/>
    </location>
</feature>
<sequence>MKTSSFAGSSCLQAAAPTTCVQRNALIRAAARTSSSRTGVVAPSFKDNSAPELLHRVQGAVQSGLQKAAAVGLAASLLLSSPAAAEDAPGGRTLLRLPASDDSEVFQAQQTLLEAWSIVGDSFVDDSFNGHYWPDELKQHMMAAFASKDGRAAFHEIETMLGELGDPYTRIIHANEYADFRVSSDGELQGVGLLIANEPYNNHLLVLSAIKGGPADRAGMTTGDEVISINDQPIEGWTGDMAAKLLRGKGGTEVRVRFARRTDGIPGVPGRPEPPLESLETVKEVKLRREKVALSPLYYTALQVPELGTPSNLGITLAAAPPAPQLSSSSAAAAPAGKLSSSAFTSSSRSIASSPAAALAAPQQPQWAADRSSMSNTTAAPGPAEQRLGYLRLSSFSSNAADDMHRAIAELERSGVAGYILDLRDNPGGLVKSGIDIARLLLDGHPTLFAITGRDGEPLQEVTLGSDEDDAPGPAAAAEALTHRPLVVLVNKGSASASEILSGALHDNQRAIIIGDTPTYGKGRIQSVYELHDGSALFVTVAKYVTPAGTQIDTKGIRPDSSCSVSPSRNADEDNPFKDGTLAAFIPGLSIGPSSEEQLAASLANDKCVLTAASMIQQKAGMVRATSRLAAQLPRTF</sequence>
<dbReference type="InterPro" id="IPR036034">
    <property type="entry name" value="PDZ_sf"/>
</dbReference>